<organism evidence="2 3">
    <name type="scientific">Rhizophlyctis rosea</name>
    <dbReference type="NCBI Taxonomy" id="64517"/>
    <lineage>
        <taxon>Eukaryota</taxon>
        <taxon>Fungi</taxon>
        <taxon>Fungi incertae sedis</taxon>
        <taxon>Chytridiomycota</taxon>
        <taxon>Chytridiomycota incertae sedis</taxon>
        <taxon>Chytridiomycetes</taxon>
        <taxon>Rhizophlyctidales</taxon>
        <taxon>Rhizophlyctidaceae</taxon>
        <taxon>Rhizophlyctis</taxon>
    </lineage>
</organism>
<feature type="region of interest" description="Disordered" evidence="1">
    <location>
        <begin position="1"/>
        <end position="40"/>
    </location>
</feature>
<dbReference type="AlphaFoldDB" id="A0AAD5WZT9"/>
<evidence type="ECO:0000313" key="3">
    <source>
        <dbReference type="Proteomes" id="UP001212841"/>
    </source>
</evidence>
<evidence type="ECO:0000313" key="2">
    <source>
        <dbReference type="EMBL" id="KAJ3048637.1"/>
    </source>
</evidence>
<protein>
    <submittedName>
        <fullName evidence="2">Uncharacterized protein</fullName>
    </submittedName>
</protein>
<feature type="compositionally biased region" description="Low complexity" evidence="1">
    <location>
        <begin position="1"/>
        <end position="10"/>
    </location>
</feature>
<name>A0AAD5WZT9_9FUNG</name>
<comment type="caution">
    <text evidence="2">The sequence shown here is derived from an EMBL/GenBank/DDBJ whole genome shotgun (WGS) entry which is preliminary data.</text>
</comment>
<dbReference type="Proteomes" id="UP001212841">
    <property type="component" value="Unassembled WGS sequence"/>
</dbReference>
<keyword evidence="3" id="KW-1185">Reference proteome</keyword>
<accession>A0AAD5WZT9</accession>
<gene>
    <name evidence="2" type="ORF">HK097_010366</name>
</gene>
<reference evidence="2" key="1">
    <citation type="submission" date="2020-05" db="EMBL/GenBank/DDBJ databases">
        <title>Phylogenomic resolution of chytrid fungi.</title>
        <authorList>
            <person name="Stajich J.E."/>
            <person name="Amses K."/>
            <person name="Simmons R."/>
            <person name="Seto K."/>
            <person name="Myers J."/>
            <person name="Bonds A."/>
            <person name="Quandt C.A."/>
            <person name="Barry K."/>
            <person name="Liu P."/>
            <person name="Grigoriev I."/>
            <person name="Longcore J.E."/>
            <person name="James T.Y."/>
        </authorList>
    </citation>
    <scope>NUCLEOTIDE SEQUENCE</scope>
    <source>
        <strain evidence="2">JEL0318</strain>
    </source>
</reference>
<sequence>MLFILRAAAEPGEDEEDRDEDGGLVRADNDVTVAEEAEGIEEVDNKLELYHSEYAPAMSRVH</sequence>
<proteinExistence type="predicted"/>
<evidence type="ECO:0000256" key="1">
    <source>
        <dbReference type="SAM" id="MobiDB-lite"/>
    </source>
</evidence>
<feature type="compositionally biased region" description="Acidic residues" evidence="1">
    <location>
        <begin position="11"/>
        <end position="20"/>
    </location>
</feature>
<dbReference type="EMBL" id="JADGJD010000762">
    <property type="protein sequence ID" value="KAJ3048637.1"/>
    <property type="molecule type" value="Genomic_DNA"/>
</dbReference>